<feature type="domain" description="Periplasmic binding protein" evidence="4">
    <location>
        <begin position="14"/>
        <end position="234"/>
    </location>
</feature>
<proteinExistence type="inferred from homology"/>
<name>A0ABS3CZB8_9ALTE</name>
<dbReference type="EMBL" id="JAFKCS010000022">
    <property type="protein sequence ID" value="MBN7821741.1"/>
    <property type="molecule type" value="Genomic_DNA"/>
</dbReference>
<reference evidence="5 6" key="1">
    <citation type="submission" date="2021-03" db="EMBL/GenBank/DDBJ databases">
        <title>novel species isolated from a fishpond in China.</title>
        <authorList>
            <person name="Lu H."/>
            <person name="Cai Z."/>
        </authorList>
    </citation>
    <scope>NUCLEOTIDE SEQUENCE [LARGE SCALE GENOMIC DNA]</scope>
    <source>
        <strain evidence="5 6">Y57</strain>
    </source>
</reference>
<organism evidence="5 6">
    <name type="scientific">Bowmanella yangjiangensis</name>
    <dbReference type="NCBI Taxonomy" id="2811230"/>
    <lineage>
        <taxon>Bacteria</taxon>
        <taxon>Pseudomonadati</taxon>
        <taxon>Pseudomonadota</taxon>
        <taxon>Gammaproteobacteria</taxon>
        <taxon>Alteromonadales</taxon>
        <taxon>Alteromonadaceae</taxon>
        <taxon>Bowmanella</taxon>
    </lineage>
</organism>
<dbReference type="SUPFAM" id="SSF53822">
    <property type="entry name" value="Periplasmic binding protein-like I"/>
    <property type="match status" value="1"/>
</dbReference>
<evidence type="ECO:0000256" key="2">
    <source>
        <dbReference type="ARBA" id="ARBA00007639"/>
    </source>
</evidence>
<dbReference type="PANTHER" id="PTHR46847">
    <property type="entry name" value="D-ALLOSE-BINDING PERIPLASMIC PROTEIN-RELATED"/>
    <property type="match status" value="1"/>
</dbReference>
<evidence type="ECO:0000256" key="1">
    <source>
        <dbReference type="ARBA" id="ARBA00004196"/>
    </source>
</evidence>
<keyword evidence="3" id="KW-0732">Signal</keyword>
<evidence type="ECO:0000256" key="3">
    <source>
        <dbReference type="ARBA" id="ARBA00022729"/>
    </source>
</evidence>
<protein>
    <submittedName>
        <fullName evidence="5">Substrate-binding domain-containing protein</fullName>
    </submittedName>
</protein>
<dbReference type="PANTHER" id="PTHR46847:SF2">
    <property type="entry name" value="ABC TRANSPORTER SUGAR-BINDING PROTEIN"/>
    <property type="match status" value="1"/>
</dbReference>
<dbReference type="RefSeq" id="WP_206595710.1">
    <property type="nucleotide sequence ID" value="NZ_JAFKCS010000022.1"/>
</dbReference>
<evidence type="ECO:0000313" key="6">
    <source>
        <dbReference type="Proteomes" id="UP000663992"/>
    </source>
</evidence>
<sequence>MFINPGSAAGDQTGVFWATVSQFMLAAAVDLNLQLSIEYAERDRLKLVELIRQGIARRPDYLLLVNENAVLDQHVALLESGGIPYFLVNNDFLVAPKQPHPRHYLGALTADLSDTGFQMVSALLAEDSRRPLKLLVINGDRHSSSSKARTLGMQRALQHYKGAIQLVYQDFGNWSQDEAYRLANALFSRAVQVDAVWAANDPMAFGAAKAANEAGLQGTIRYVGINWDSLPANVPADYISFGGHVTLGSLALVMLDEHFAGLRELKPGIPTVLPISVSNQSASAKALIAAMHAGHFTALDYQKLSRRYSNSPLPMTIASLAATLNEKRQ</sequence>
<accession>A0ABS3CZB8</accession>
<comment type="similarity">
    <text evidence="2">Belongs to the bacterial solute-binding protein 2 family.</text>
</comment>
<evidence type="ECO:0000259" key="4">
    <source>
        <dbReference type="Pfam" id="PF13407"/>
    </source>
</evidence>
<dbReference type="Gene3D" id="3.40.50.2300">
    <property type="match status" value="2"/>
</dbReference>
<dbReference type="InterPro" id="IPR028082">
    <property type="entry name" value="Peripla_BP_I"/>
</dbReference>
<gene>
    <name evidence="5" type="ORF">J0A65_17870</name>
</gene>
<evidence type="ECO:0000313" key="5">
    <source>
        <dbReference type="EMBL" id="MBN7821741.1"/>
    </source>
</evidence>
<dbReference type="InterPro" id="IPR025997">
    <property type="entry name" value="SBP_2_dom"/>
</dbReference>
<comment type="caution">
    <text evidence="5">The sequence shown here is derived from an EMBL/GenBank/DDBJ whole genome shotgun (WGS) entry which is preliminary data.</text>
</comment>
<comment type="subcellular location">
    <subcellularLocation>
        <location evidence="1">Cell envelope</location>
    </subcellularLocation>
</comment>
<keyword evidence="6" id="KW-1185">Reference proteome</keyword>
<dbReference type="Proteomes" id="UP000663992">
    <property type="component" value="Unassembled WGS sequence"/>
</dbReference>
<dbReference type="Pfam" id="PF13407">
    <property type="entry name" value="Peripla_BP_4"/>
    <property type="match status" value="1"/>
</dbReference>